<dbReference type="InterPro" id="IPR000504">
    <property type="entry name" value="RRM_dom"/>
</dbReference>
<dbReference type="InterPro" id="IPR012677">
    <property type="entry name" value="Nucleotide-bd_a/b_plait_sf"/>
</dbReference>
<dbReference type="GO" id="GO:0005689">
    <property type="term" value="C:U12-type spliceosomal complex"/>
    <property type="evidence" value="ECO:0007669"/>
    <property type="project" value="TreeGrafter"/>
</dbReference>
<organism evidence="5 6">
    <name type="scientific">Coregonus suidteri</name>
    <dbReference type="NCBI Taxonomy" id="861788"/>
    <lineage>
        <taxon>Eukaryota</taxon>
        <taxon>Metazoa</taxon>
        <taxon>Chordata</taxon>
        <taxon>Craniata</taxon>
        <taxon>Vertebrata</taxon>
        <taxon>Euteleostomi</taxon>
        <taxon>Actinopterygii</taxon>
        <taxon>Neopterygii</taxon>
        <taxon>Teleostei</taxon>
        <taxon>Protacanthopterygii</taxon>
        <taxon>Salmoniformes</taxon>
        <taxon>Salmonidae</taxon>
        <taxon>Coregoninae</taxon>
        <taxon>Coregonus</taxon>
    </lineage>
</organism>
<dbReference type="GO" id="GO:0097157">
    <property type="term" value="F:pre-mRNA intronic binding"/>
    <property type="evidence" value="ECO:0007669"/>
    <property type="project" value="TreeGrafter"/>
</dbReference>
<keyword evidence="6" id="KW-1185">Reference proteome</keyword>
<keyword evidence="1 2" id="KW-0694">RNA-binding</keyword>
<evidence type="ECO:0000313" key="6">
    <source>
        <dbReference type="Proteomes" id="UP001356427"/>
    </source>
</evidence>
<sequence length="502" mass="56403">MVKKYFRVLPLGFMGIMTPLNLIEEEHGNMRRMTRHVCEDGPVLEEQETEGQRQLHSLLLQQLDTDVNIDRCVAKRKCFAPAALYKPFGEQAAGVRSLPQFKALQDGETELASLRELGLTDLEVELWLNRDQPENTVKGHGVCVAPGARQQRLLVIQDKIDARSELISRPQRFSASLPLSRREMEIEKALFQGNDRLGFLNALYHQEEDTQADQQGASSSDPLDSLYRDVLSDGRKHMSVSEDTELKTTGHSSLPQPQPQTDFDLSQSSWKITDQSQVQPDCKSDPLRGGIKDSDQSATMDTSGQSQDQDRPGQKRLSAPKRINMSQPIGSLCGAAKAGPGFPVMVRGEVEEVPEEEIQQNRETEEGIRSIPRFHNYQPGEPSKVLCVKNLSAHASVAQLVALFSRFDCDITQPVLYRLLTGRLKGHAFITLSDTETSQRALELVNGYRLLGKPLVIEFGRERKDEQKPKWDEEKTRECHVPSLPNPSTTDTKYYNSTSTHK</sequence>
<dbReference type="PANTHER" id="PTHR16105:SF2">
    <property type="entry name" value="RNA-BINDING PROTEIN 41"/>
    <property type="match status" value="1"/>
</dbReference>
<name>A0AAN8R2A7_9TELE</name>
<feature type="compositionally biased region" description="Polar residues" evidence="3">
    <location>
        <begin position="249"/>
        <end position="279"/>
    </location>
</feature>
<dbReference type="EMBL" id="JAGTTL010000005">
    <property type="protein sequence ID" value="KAK6321891.1"/>
    <property type="molecule type" value="Genomic_DNA"/>
</dbReference>
<dbReference type="GO" id="GO:0030626">
    <property type="term" value="F:U12 snRNA binding"/>
    <property type="evidence" value="ECO:0007669"/>
    <property type="project" value="TreeGrafter"/>
</dbReference>
<dbReference type="InterPro" id="IPR035979">
    <property type="entry name" value="RBD_domain_sf"/>
</dbReference>
<feature type="compositionally biased region" description="Basic and acidic residues" evidence="3">
    <location>
        <begin position="282"/>
        <end position="295"/>
    </location>
</feature>
<feature type="compositionally biased region" description="Polar residues" evidence="3">
    <location>
        <begin position="296"/>
        <end position="307"/>
    </location>
</feature>
<dbReference type="Proteomes" id="UP001356427">
    <property type="component" value="Unassembled WGS sequence"/>
</dbReference>
<dbReference type="Gene3D" id="3.30.70.330">
    <property type="match status" value="1"/>
</dbReference>
<reference evidence="5 6" key="1">
    <citation type="submission" date="2021-04" db="EMBL/GenBank/DDBJ databases">
        <authorList>
            <person name="De Guttry C."/>
            <person name="Zahm M."/>
            <person name="Klopp C."/>
            <person name="Cabau C."/>
            <person name="Louis A."/>
            <person name="Berthelot C."/>
            <person name="Parey E."/>
            <person name="Roest Crollius H."/>
            <person name="Montfort J."/>
            <person name="Robinson-Rechavi M."/>
            <person name="Bucao C."/>
            <person name="Bouchez O."/>
            <person name="Gislard M."/>
            <person name="Lluch J."/>
            <person name="Milhes M."/>
            <person name="Lampietro C."/>
            <person name="Lopez Roques C."/>
            <person name="Donnadieu C."/>
            <person name="Braasch I."/>
            <person name="Desvignes T."/>
            <person name="Postlethwait J."/>
            <person name="Bobe J."/>
            <person name="Wedekind C."/>
            <person name="Guiguen Y."/>
        </authorList>
    </citation>
    <scope>NUCLEOTIDE SEQUENCE [LARGE SCALE GENOMIC DNA]</scope>
    <source>
        <strain evidence="5">Cs_M1</strain>
        <tissue evidence="5">Blood</tissue>
    </source>
</reference>
<dbReference type="InterPro" id="IPR045164">
    <property type="entry name" value="RBM41/RNPC3"/>
</dbReference>
<feature type="region of interest" description="Disordered" evidence="3">
    <location>
        <begin position="208"/>
        <end position="227"/>
    </location>
</feature>
<dbReference type="AlphaFoldDB" id="A0AAN8R2A7"/>
<evidence type="ECO:0000259" key="4">
    <source>
        <dbReference type="PROSITE" id="PS50102"/>
    </source>
</evidence>
<evidence type="ECO:0000313" key="5">
    <source>
        <dbReference type="EMBL" id="KAK6321891.1"/>
    </source>
</evidence>
<gene>
    <name evidence="5" type="ORF">J4Q44_G00066830</name>
</gene>
<dbReference type="PANTHER" id="PTHR16105">
    <property type="entry name" value="RNA-BINDING REGION-CONTAINING PROTEIN 3"/>
    <property type="match status" value="1"/>
</dbReference>
<evidence type="ECO:0000256" key="3">
    <source>
        <dbReference type="SAM" id="MobiDB-lite"/>
    </source>
</evidence>
<feature type="domain" description="RRM" evidence="4">
    <location>
        <begin position="384"/>
        <end position="462"/>
    </location>
</feature>
<dbReference type="SUPFAM" id="SSF54928">
    <property type="entry name" value="RNA-binding domain, RBD"/>
    <property type="match status" value="1"/>
</dbReference>
<feature type="region of interest" description="Disordered" evidence="3">
    <location>
        <begin position="462"/>
        <end position="502"/>
    </location>
</feature>
<dbReference type="SMART" id="SM00360">
    <property type="entry name" value="RRM"/>
    <property type="match status" value="1"/>
</dbReference>
<dbReference type="PROSITE" id="PS50102">
    <property type="entry name" value="RRM"/>
    <property type="match status" value="1"/>
</dbReference>
<feature type="compositionally biased region" description="Basic and acidic residues" evidence="3">
    <location>
        <begin position="234"/>
        <end position="248"/>
    </location>
</feature>
<feature type="region of interest" description="Disordered" evidence="3">
    <location>
        <begin position="234"/>
        <end position="322"/>
    </location>
</feature>
<accession>A0AAN8R2A7</accession>
<evidence type="ECO:0000256" key="1">
    <source>
        <dbReference type="ARBA" id="ARBA00022884"/>
    </source>
</evidence>
<evidence type="ECO:0000256" key="2">
    <source>
        <dbReference type="PROSITE-ProRule" id="PRU00176"/>
    </source>
</evidence>
<dbReference type="GO" id="GO:0000398">
    <property type="term" value="P:mRNA splicing, via spliceosome"/>
    <property type="evidence" value="ECO:0007669"/>
    <property type="project" value="TreeGrafter"/>
</dbReference>
<dbReference type="Pfam" id="PF00076">
    <property type="entry name" value="RRM_1"/>
    <property type="match status" value="1"/>
</dbReference>
<feature type="compositionally biased region" description="Polar residues" evidence="3">
    <location>
        <begin position="486"/>
        <end position="502"/>
    </location>
</feature>
<feature type="compositionally biased region" description="Basic and acidic residues" evidence="3">
    <location>
        <begin position="462"/>
        <end position="480"/>
    </location>
</feature>
<feature type="compositionally biased region" description="Polar residues" evidence="3">
    <location>
        <begin position="212"/>
        <end position="222"/>
    </location>
</feature>
<protein>
    <recommendedName>
        <fullName evidence="4">RRM domain-containing protein</fullName>
    </recommendedName>
</protein>
<proteinExistence type="predicted"/>
<comment type="caution">
    <text evidence="5">The sequence shown here is derived from an EMBL/GenBank/DDBJ whole genome shotgun (WGS) entry which is preliminary data.</text>
</comment>